<evidence type="ECO:0000313" key="1">
    <source>
        <dbReference type="EMBL" id="KAG5572057.1"/>
    </source>
</evidence>
<keyword evidence="2" id="KW-1185">Reference proteome</keyword>
<gene>
    <name evidence="1" type="ORF">H5410_061823</name>
</gene>
<dbReference type="Proteomes" id="UP000824120">
    <property type="component" value="Chromosome 12"/>
</dbReference>
<evidence type="ECO:0000313" key="2">
    <source>
        <dbReference type="Proteomes" id="UP000824120"/>
    </source>
</evidence>
<sequence>MGAFTYITMRYYHGGILNSRSRKPLYEGREITKIFDIDVDRMPPRSDFLLDIQSDGTFLNFHNALKMGIVEVYFCHMVDQVDVPISSLEYTPTNEESIVAFNKEGDKGDNEGNRIIHINEYTEFEILTEDTLNSDHQDLFNEGDDKYESHTKGGREEKEHQMTLEEVLVAEVGPNLGFYETEPVDKNLEGKVVGDESAYCRSDAYNIKTDLDDETRKDRKRVVFDETAETVV</sequence>
<reference evidence="1 2" key="1">
    <citation type="submission" date="2020-09" db="EMBL/GenBank/DDBJ databases">
        <title>De no assembly of potato wild relative species, Solanum commersonii.</title>
        <authorList>
            <person name="Cho K."/>
        </authorList>
    </citation>
    <scope>NUCLEOTIDE SEQUENCE [LARGE SCALE GENOMIC DNA]</scope>
    <source>
        <strain evidence="1">LZ3.2</strain>
        <tissue evidence="1">Leaf</tissue>
    </source>
</reference>
<dbReference type="AlphaFoldDB" id="A0A9J5W917"/>
<name>A0A9J5W917_SOLCO</name>
<organism evidence="1 2">
    <name type="scientific">Solanum commersonii</name>
    <name type="common">Commerson's wild potato</name>
    <name type="synonym">Commerson's nightshade</name>
    <dbReference type="NCBI Taxonomy" id="4109"/>
    <lineage>
        <taxon>Eukaryota</taxon>
        <taxon>Viridiplantae</taxon>
        <taxon>Streptophyta</taxon>
        <taxon>Embryophyta</taxon>
        <taxon>Tracheophyta</taxon>
        <taxon>Spermatophyta</taxon>
        <taxon>Magnoliopsida</taxon>
        <taxon>eudicotyledons</taxon>
        <taxon>Gunneridae</taxon>
        <taxon>Pentapetalae</taxon>
        <taxon>asterids</taxon>
        <taxon>lamiids</taxon>
        <taxon>Solanales</taxon>
        <taxon>Solanaceae</taxon>
        <taxon>Solanoideae</taxon>
        <taxon>Solaneae</taxon>
        <taxon>Solanum</taxon>
    </lineage>
</organism>
<dbReference type="OrthoDB" id="1305991at2759"/>
<dbReference type="EMBL" id="JACXVP010000012">
    <property type="protein sequence ID" value="KAG5572057.1"/>
    <property type="molecule type" value="Genomic_DNA"/>
</dbReference>
<protein>
    <submittedName>
        <fullName evidence="1">Uncharacterized protein</fullName>
    </submittedName>
</protein>
<proteinExistence type="predicted"/>
<comment type="caution">
    <text evidence="1">The sequence shown here is derived from an EMBL/GenBank/DDBJ whole genome shotgun (WGS) entry which is preliminary data.</text>
</comment>
<accession>A0A9J5W917</accession>